<gene>
    <name evidence="3" type="ORF">SLS53_003396</name>
</gene>
<dbReference type="GO" id="GO:0006487">
    <property type="term" value="P:protein N-linked glycosylation"/>
    <property type="evidence" value="ECO:0007669"/>
    <property type="project" value="TreeGrafter"/>
</dbReference>
<evidence type="ECO:0000313" key="3">
    <source>
        <dbReference type="EMBL" id="KAK7744512.1"/>
    </source>
</evidence>
<dbReference type="PANTHER" id="PTHR31834">
    <property type="entry name" value="INITIATION-SPECIFIC ALPHA-1,6-MANNOSYLTRANSFERASE"/>
    <property type="match status" value="1"/>
</dbReference>
<sequence>MRGHRRRRLLAALTWAAALMILAILYYKQRTGSNDKDDSQHGGEPKGHHHHHHHSHTIPSKKIWQVTGDSRVQPARVCAQPWITSNPGWAHTLHTDSTAAAFAAALEEQQQHRDDDDDVVVGGGDDEDEDDTNNRLSEALAELKNRGIRADLIRYMLLRAEGGVYTDLDTVPLRGIDDWLPWGYWLDRGARLVVGVEWDELASHPDRDPDPDGEGGDQAEGRSRQRPRPKGVLHPVQFCQWTIVAAAPGHPVFKAMISRALATLAGHRALWGAPTLRRVVLSEQDVLGITGPAAWTEVLLAHMRGAGGGRPAWSGELSELSGLRAPRLVGDVLVLPVDAFASGMEHSGATRVEDGVPETAVVRHLFRGSWREGNGDGPLC</sequence>
<feature type="compositionally biased region" description="Basic and acidic residues" evidence="2">
    <location>
        <begin position="33"/>
        <end position="46"/>
    </location>
</feature>
<dbReference type="InterPro" id="IPR029044">
    <property type="entry name" value="Nucleotide-diphossugar_trans"/>
</dbReference>
<keyword evidence="4" id="KW-1185">Reference proteome</keyword>
<dbReference type="InterPro" id="IPR007577">
    <property type="entry name" value="GlycoTrfase_DXD_sugar-bd_CS"/>
</dbReference>
<evidence type="ECO:0000256" key="1">
    <source>
        <dbReference type="ARBA" id="ARBA00009003"/>
    </source>
</evidence>
<dbReference type="AlphaFoldDB" id="A0AAN9YIW3"/>
<comment type="caution">
    <text evidence="3">The sequence shown here is derived from an EMBL/GenBank/DDBJ whole genome shotgun (WGS) entry which is preliminary data.</text>
</comment>
<reference evidence="3 4" key="1">
    <citation type="journal article" date="2023" name="PLoS ONE">
        <title>Cytospora paraplurivora sp. nov. isolated from orchards with fruit tree decline syndrome in Ontario, Canada.</title>
        <authorList>
            <person name="Ilyukhin E."/>
            <person name="Nguyen H.D.T."/>
            <person name="Castle A.J."/>
            <person name="Ellouze W."/>
        </authorList>
    </citation>
    <scope>NUCLEOTIDE SEQUENCE [LARGE SCALE GENOMIC DNA]</scope>
    <source>
        <strain evidence="3 4">FDS-564</strain>
    </source>
</reference>
<dbReference type="PANTHER" id="PTHR31834:SF1">
    <property type="entry name" value="INITIATION-SPECIFIC ALPHA-1,6-MANNOSYLTRANSFERASE"/>
    <property type="match status" value="1"/>
</dbReference>
<dbReference type="Pfam" id="PF04488">
    <property type="entry name" value="Gly_transf_sug"/>
    <property type="match status" value="1"/>
</dbReference>
<proteinExistence type="inferred from homology"/>
<feature type="region of interest" description="Disordered" evidence="2">
    <location>
        <begin position="202"/>
        <end position="230"/>
    </location>
</feature>
<dbReference type="GO" id="GO:0000136">
    <property type="term" value="C:mannan polymerase complex"/>
    <property type="evidence" value="ECO:0007669"/>
    <property type="project" value="TreeGrafter"/>
</dbReference>
<dbReference type="Proteomes" id="UP001320245">
    <property type="component" value="Unassembled WGS sequence"/>
</dbReference>
<evidence type="ECO:0000256" key="2">
    <source>
        <dbReference type="SAM" id="MobiDB-lite"/>
    </source>
</evidence>
<dbReference type="GO" id="GO:0000009">
    <property type="term" value="F:alpha-1,6-mannosyltransferase activity"/>
    <property type="evidence" value="ECO:0007669"/>
    <property type="project" value="InterPro"/>
</dbReference>
<dbReference type="EMBL" id="JAJSPL020000010">
    <property type="protein sequence ID" value="KAK7744512.1"/>
    <property type="molecule type" value="Genomic_DNA"/>
</dbReference>
<dbReference type="InterPro" id="IPR039367">
    <property type="entry name" value="Och1-like"/>
</dbReference>
<organism evidence="3 4">
    <name type="scientific">Cytospora paraplurivora</name>
    <dbReference type="NCBI Taxonomy" id="2898453"/>
    <lineage>
        <taxon>Eukaryota</taxon>
        <taxon>Fungi</taxon>
        <taxon>Dikarya</taxon>
        <taxon>Ascomycota</taxon>
        <taxon>Pezizomycotina</taxon>
        <taxon>Sordariomycetes</taxon>
        <taxon>Sordariomycetidae</taxon>
        <taxon>Diaporthales</taxon>
        <taxon>Cytosporaceae</taxon>
        <taxon>Cytospora</taxon>
    </lineage>
</organism>
<evidence type="ECO:0008006" key="5">
    <source>
        <dbReference type="Google" id="ProtNLM"/>
    </source>
</evidence>
<accession>A0AAN9YIW3</accession>
<protein>
    <recommendedName>
        <fullName evidence="5">Initiation-specific alpha-1,6-mannosyltransferase</fullName>
    </recommendedName>
</protein>
<dbReference type="Gene3D" id="3.90.550.20">
    <property type="match status" value="1"/>
</dbReference>
<name>A0AAN9YIW3_9PEZI</name>
<feature type="region of interest" description="Disordered" evidence="2">
    <location>
        <begin position="32"/>
        <end position="62"/>
    </location>
</feature>
<feature type="compositionally biased region" description="Acidic residues" evidence="2">
    <location>
        <begin position="115"/>
        <end position="131"/>
    </location>
</feature>
<feature type="compositionally biased region" description="Basic residues" evidence="2">
    <location>
        <begin position="47"/>
        <end position="56"/>
    </location>
</feature>
<comment type="similarity">
    <text evidence="1">Belongs to the glycosyltransferase 32 family.</text>
</comment>
<feature type="region of interest" description="Disordered" evidence="2">
    <location>
        <begin position="108"/>
        <end position="132"/>
    </location>
</feature>
<evidence type="ECO:0000313" key="4">
    <source>
        <dbReference type="Proteomes" id="UP001320245"/>
    </source>
</evidence>
<dbReference type="SUPFAM" id="SSF53448">
    <property type="entry name" value="Nucleotide-diphospho-sugar transferases"/>
    <property type="match status" value="1"/>
</dbReference>